<reference evidence="2" key="1">
    <citation type="submission" date="2020-02" db="EMBL/GenBank/DDBJ databases">
        <authorList>
            <person name="Meier V. D."/>
        </authorList>
    </citation>
    <scope>NUCLEOTIDE SEQUENCE</scope>
    <source>
        <strain evidence="2">AVDCRST_MAG65</strain>
    </source>
</reference>
<protein>
    <recommendedName>
        <fullName evidence="1">Mur ligase C-terminal domain-containing protein</fullName>
    </recommendedName>
</protein>
<dbReference type="SUPFAM" id="SSF53244">
    <property type="entry name" value="MurD-like peptide ligases, peptide-binding domain"/>
    <property type="match status" value="1"/>
</dbReference>
<dbReference type="InterPro" id="IPR004101">
    <property type="entry name" value="Mur_ligase_C"/>
</dbReference>
<name>A0A6J4RZZ9_9ACTN</name>
<dbReference type="Pfam" id="PF02875">
    <property type="entry name" value="Mur_ligase_C"/>
    <property type="match status" value="1"/>
</dbReference>
<evidence type="ECO:0000313" key="2">
    <source>
        <dbReference type="EMBL" id="CAA9486413.1"/>
    </source>
</evidence>
<accession>A0A6J4RZZ9</accession>
<gene>
    <name evidence="2" type="ORF">AVDCRST_MAG65-1758</name>
</gene>
<sequence>MTILDGAHNPGGMRALAESLVDHREPLVAVLSVLDDKDATEMLRALLPLCDEVVCTSNANPRALSPATLASLTEQLGGPPTRLERDPHRALALARDLAGPAGAVLATGSIYLVADLLRDAGATVPRSAL</sequence>
<feature type="domain" description="Mur ligase C-terminal" evidence="1">
    <location>
        <begin position="3"/>
        <end position="109"/>
    </location>
</feature>
<dbReference type="AlphaFoldDB" id="A0A6J4RZZ9"/>
<evidence type="ECO:0000259" key="1">
    <source>
        <dbReference type="Pfam" id="PF02875"/>
    </source>
</evidence>
<dbReference type="EMBL" id="CADCVL010000317">
    <property type="protein sequence ID" value="CAA9486413.1"/>
    <property type="molecule type" value="Genomic_DNA"/>
</dbReference>
<organism evidence="2">
    <name type="scientific">uncultured Solirubrobacteraceae bacterium</name>
    <dbReference type="NCBI Taxonomy" id="1162706"/>
    <lineage>
        <taxon>Bacteria</taxon>
        <taxon>Bacillati</taxon>
        <taxon>Actinomycetota</taxon>
        <taxon>Thermoleophilia</taxon>
        <taxon>Solirubrobacterales</taxon>
        <taxon>Solirubrobacteraceae</taxon>
        <taxon>environmental samples</taxon>
    </lineage>
</organism>
<dbReference type="GO" id="GO:0016881">
    <property type="term" value="F:acid-amino acid ligase activity"/>
    <property type="evidence" value="ECO:0007669"/>
    <property type="project" value="InterPro"/>
</dbReference>
<proteinExistence type="predicted"/>
<dbReference type="InterPro" id="IPR036615">
    <property type="entry name" value="Mur_ligase_C_dom_sf"/>
</dbReference>
<dbReference type="Gene3D" id="3.90.190.20">
    <property type="entry name" value="Mur ligase, C-terminal domain"/>
    <property type="match status" value="1"/>
</dbReference>